<reference evidence="1 2" key="2">
    <citation type="journal article" date="2022" name="Mol. Ecol. Resour.">
        <title>The genomes of chicory, endive, great burdock and yacon provide insights into Asteraceae paleo-polyploidization history and plant inulin production.</title>
        <authorList>
            <person name="Fan W."/>
            <person name="Wang S."/>
            <person name="Wang H."/>
            <person name="Wang A."/>
            <person name="Jiang F."/>
            <person name="Liu H."/>
            <person name="Zhao H."/>
            <person name="Xu D."/>
            <person name="Zhang Y."/>
        </authorList>
    </citation>
    <scope>NUCLEOTIDE SEQUENCE [LARGE SCALE GENOMIC DNA]</scope>
    <source>
        <strain evidence="2">cv. Punajuju</strain>
        <tissue evidence="1">Leaves</tissue>
    </source>
</reference>
<protein>
    <submittedName>
        <fullName evidence="1">Uncharacterized protein</fullName>
    </submittedName>
</protein>
<comment type="caution">
    <text evidence="1">The sequence shown here is derived from an EMBL/GenBank/DDBJ whole genome shotgun (WGS) entry which is preliminary data.</text>
</comment>
<dbReference type="Proteomes" id="UP001055811">
    <property type="component" value="Linkage Group LG04"/>
</dbReference>
<sequence length="213" mass="23643">MHGVKPKKTKKDPNPAFTPDRCLRSGSKSSASRSRSKKLFVRHSNSKLYLKPYGLRIKTSPSTMIEAIRSLNEDQREAVIEIGFGALLNMKLGVSSAKLGHFVVANLDDKSLVIKTGKGDIKLTKDVVHDILGLPNGGTDIDDVEEVDETNEIITSWKSQFSKHDISKSELVSKIQESNDDGILFKLNFIALFNSCICKAYKTGYIMKDIVIK</sequence>
<reference evidence="2" key="1">
    <citation type="journal article" date="2022" name="Mol. Ecol. Resour.">
        <title>The genomes of chicory, endive, great burdock and yacon provide insights into Asteraceae palaeo-polyploidization history and plant inulin production.</title>
        <authorList>
            <person name="Fan W."/>
            <person name="Wang S."/>
            <person name="Wang H."/>
            <person name="Wang A."/>
            <person name="Jiang F."/>
            <person name="Liu H."/>
            <person name="Zhao H."/>
            <person name="Xu D."/>
            <person name="Zhang Y."/>
        </authorList>
    </citation>
    <scope>NUCLEOTIDE SEQUENCE [LARGE SCALE GENOMIC DNA]</scope>
    <source>
        <strain evidence="2">cv. Punajuju</strain>
    </source>
</reference>
<gene>
    <name evidence="1" type="ORF">L2E82_20610</name>
</gene>
<organism evidence="1 2">
    <name type="scientific">Cichorium intybus</name>
    <name type="common">Chicory</name>
    <dbReference type="NCBI Taxonomy" id="13427"/>
    <lineage>
        <taxon>Eukaryota</taxon>
        <taxon>Viridiplantae</taxon>
        <taxon>Streptophyta</taxon>
        <taxon>Embryophyta</taxon>
        <taxon>Tracheophyta</taxon>
        <taxon>Spermatophyta</taxon>
        <taxon>Magnoliopsida</taxon>
        <taxon>eudicotyledons</taxon>
        <taxon>Gunneridae</taxon>
        <taxon>Pentapetalae</taxon>
        <taxon>asterids</taxon>
        <taxon>campanulids</taxon>
        <taxon>Asterales</taxon>
        <taxon>Asteraceae</taxon>
        <taxon>Cichorioideae</taxon>
        <taxon>Cichorieae</taxon>
        <taxon>Cichoriinae</taxon>
        <taxon>Cichorium</taxon>
    </lineage>
</organism>
<accession>A0ACB9DU47</accession>
<keyword evidence="2" id="KW-1185">Reference proteome</keyword>
<evidence type="ECO:0000313" key="1">
    <source>
        <dbReference type="EMBL" id="KAI3749986.1"/>
    </source>
</evidence>
<name>A0ACB9DU47_CICIN</name>
<proteinExistence type="predicted"/>
<evidence type="ECO:0000313" key="2">
    <source>
        <dbReference type="Proteomes" id="UP001055811"/>
    </source>
</evidence>
<dbReference type="EMBL" id="CM042012">
    <property type="protein sequence ID" value="KAI3749986.1"/>
    <property type="molecule type" value="Genomic_DNA"/>
</dbReference>